<dbReference type="EMBL" id="JBAKAZ010000098">
    <property type="protein sequence ID" value="MEL0630839.1"/>
    <property type="molecule type" value="Genomic_DNA"/>
</dbReference>
<keyword evidence="2" id="KW-0732">Signal</keyword>
<evidence type="ECO:0000313" key="3">
    <source>
        <dbReference type="EMBL" id="MEL0630839.1"/>
    </source>
</evidence>
<dbReference type="RefSeq" id="WP_341599014.1">
    <property type="nucleotide sequence ID" value="NZ_JBAKAZ010000098.1"/>
</dbReference>
<name>A0ABU9GUF8_9GAMM</name>
<feature type="transmembrane region" description="Helical" evidence="1">
    <location>
        <begin position="28"/>
        <end position="52"/>
    </location>
</feature>
<proteinExistence type="predicted"/>
<dbReference type="Proteomes" id="UP001369082">
    <property type="component" value="Unassembled WGS sequence"/>
</dbReference>
<protein>
    <submittedName>
        <fullName evidence="3">Uncharacterized protein</fullName>
    </submittedName>
</protein>
<gene>
    <name evidence="3" type="ORF">V6256_14625</name>
</gene>
<feature type="chain" id="PRO_5047417579" evidence="2">
    <location>
        <begin position="19"/>
        <end position="62"/>
    </location>
</feature>
<organism evidence="3 4">
    <name type="scientific">Psychromonas aquatilis</name>
    <dbReference type="NCBI Taxonomy" id="2005072"/>
    <lineage>
        <taxon>Bacteria</taxon>
        <taxon>Pseudomonadati</taxon>
        <taxon>Pseudomonadota</taxon>
        <taxon>Gammaproteobacteria</taxon>
        <taxon>Alteromonadales</taxon>
        <taxon>Psychromonadaceae</taxon>
        <taxon>Psychromonas</taxon>
    </lineage>
</organism>
<comment type="caution">
    <text evidence="3">The sequence shown here is derived from an EMBL/GenBank/DDBJ whole genome shotgun (WGS) entry which is preliminary data.</text>
</comment>
<evidence type="ECO:0000313" key="4">
    <source>
        <dbReference type="Proteomes" id="UP001369082"/>
    </source>
</evidence>
<keyword evidence="1" id="KW-0472">Membrane</keyword>
<feature type="signal peptide" evidence="2">
    <location>
        <begin position="1"/>
        <end position="18"/>
    </location>
</feature>
<evidence type="ECO:0000256" key="1">
    <source>
        <dbReference type="SAM" id="Phobius"/>
    </source>
</evidence>
<keyword evidence="4" id="KW-1185">Reference proteome</keyword>
<keyword evidence="1" id="KW-1133">Transmembrane helix</keyword>
<evidence type="ECO:0000256" key="2">
    <source>
        <dbReference type="SAM" id="SignalP"/>
    </source>
</evidence>
<reference evidence="3 4" key="1">
    <citation type="submission" date="2024-02" db="EMBL/GenBank/DDBJ databases">
        <title>Bacteria isolated from the canopy kelp, Nereocystis luetkeana.</title>
        <authorList>
            <person name="Pfister C.A."/>
            <person name="Younker I.T."/>
            <person name="Light S.H."/>
        </authorList>
    </citation>
    <scope>NUCLEOTIDE SEQUENCE [LARGE SCALE GENOMIC DNA]</scope>
    <source>
        <strain evidence="3 4">TI.1.05</strain>
    </source>
</reference>
<keyword evidence="1" id="KW-0812">Transmembrane</keyword>
<sequence>MKFLTFIVSLLLTSQAFAHTDHALGDGALHTLYHIVFWGLFAMVIIKAGLYLKNKQAQKKQK</sequence>
<accession>A0ABU9GUF8</accession>